<dbReference type="Pfam" id="PF05065">
    <property type="entry name" value="Phage_capsid"/>
    <property type="match status" value="1"/>
</dbReference>
<reference evidence="4 5" key="1">
    <citation type="submission" date="2020-06" db="EMBL/GenBank/DDBJ databases">
        <title>Dyadobacter sandarakinus sp. nov., isolated from the soil of the Arctic Yellow River Station.</title>
        <authorList>
            <person name="Zhang Y."/>
            <person name="Peng F."/>
        </authorList>
    </citation>
    <scope>NUCLEOTIDE SEQUENCE [LARGE SCALE GENOMIC DNA]</scope>
    <source>
        <strain evidence="4 5">Q3-56</strain>
    </source>
</reference>
<feature type="coiled-coil region" evidence="2">
    <location>
        <begin position="4"/>
        <end position="67"/>
    </location>
</feature>
<dbReference type="RefSeq" id="WP_204660471.1">
    <property type="nucleotide sequence ID" value="NZ_CP056775.1"/>
</dbReference>
<gene>
    <name evidence="4" type="ORF">HWI92_01660</name>
</gene>
<accession>A0ABX7I0Y3</accession>
<evidence type="ECO:0000313" key="4">
    <source>
        <dbReference type="EMBL" id="QRQ99710.1"/>
    </source>
</evidence>
<organism evidence="4 5">
    <name type="scientific">Dyadobacter sandarakinus</name>
    <dbReference type="NCBI Taxonomy" id="2747268"/>
    <lineage>
        <taxon>Bacteria</taxon>
        <taxon>Pseudomonadati</taxon>
        <taxon>Bacteroidota</taxon>
        <taxon>Cytophagia</taxon>
        <taxon>Cytophagales</taxon>
        <taxon>Spirosomataceae</taxon>
        <taxon>Dyadobacter</taxon>
    </lineage>
</organism>
<evidence type="ECO:0000256" key="2">
    <source>
        <dbReference type="SAM" id="Coils"/>
    </source>
</evidence>
<evidence type="ECO:0000256" key="1">
    <source>
        <dbReference type="ARBA" id="ARBA00004328"/>
    </source>
</evidence>
<protein>
    <submittedName>
        <fullName evidence="4">Phage major capsid protein</fullName>
    </submittedName>
</protein>
<dbReference type="SUPFAM" id="SSF56563">
    <property type="entry name" value="Major capsid protein gp5"/>
    <property type="match status" value="1"/>
</dbReference>
<dbReference type="Gene3D" id="3.30.2400.10">
    <property type="entry name" value="Major capsid protein gp5"/>
    <property type="match status" value="1"/>
</dbReference>
<proteinExistence type="predicted"/>
<dbReference type="EMBL" id="CP056775">
    <property type="protein sequence ID" value="QRQ99710.1"/>
    <property type="molecule type" value="Genomic_DNA"/>
</dbReference>
<evidence type="ECO:0000259" key="3">
    <source>
        <dbReference type="Pfam" id="PF05065"/>
    </source>
</evidence>
<name>A0ABX7I0Y3_9BACT</name>
<dbReference type="InterPro" id="IPR054612">
    <property type="entry name" value="Phage_capsid-like_C"/>
</dbReference>
<dbReference type="Proteomes" id="UP000612680">
    <property type="component" value="Chromosome"/>
</dbReference>
<keyword evidence="2" id="KW-0175">Coiled coil</keyword>
<sequence length="441" mass="48493">MKTLREVQEERNQKVADAQALLDKAKSEKRELSDDEQKQFDALLEEKAALEKQIENKRKQEDFAAQRAMTGNFNVGGEAPKESKDEKNLRNYSVLKMIRSQVDQKPLDGVEKEVHEEGVKEAKELGQEIRGFAIPSRLISKRDNSVTMPTQPEDGAAVVSKDVRDDLSILDMLRNALVTRQLGCTYLNDLVGNVAFTRLTQRPVASWKPEVGALDKSNVKFAADELSPKRLGTYTIQSLQFIRQTAPSVERQIREEIAYAISEGVDIAAISGTGTNNQPTGILNHTGVASINVSGLGTNGGPLTRANIITLRTALLKRNIRGRRLAWLLNAATQGSLANTPIATGSDKFILEGDNLLGYPVVMSNMVPSDLDKGSASDSLSAMIFGDWSELYIAQWGGIDILTDPYTLAVDGQVKIVAQGFFNVLVHRPEAFAYYKDIVTT</sequence>
<comment type="subcellular location">
    <subcellularLocation>
        <location evidence="1">Virion</location>
    </subcellularLocation>
</comment>
<evidence type="ECO:0000313" key="5">
    <source>
        <dbReference type="Proteomes" id="UP000612680"/>
    </source>
</evidence>
<dbReference type="InterPro" id="IPR024455">
    <property type="entry name" value="Phage_capsid"/>
</dbReference>
<feature type="domain" description="Phage capsid-like C-terminal" evidence="3">
    <location>
        <begin position="158"/>
        <end position="436"/>
    </location>
</feature>
<keyword evidence="5" id="KW-1185">Reference proteome</keyword>
<dbReference type="NCBIfam" id="TIGR01554">
    <property type="entry name" value="major_cap_HK97"/>
    <property type="match status" value="1"/>
</dbReference>